<dbReference type="Proteomes" id="UP000601027">
    <property type="component" value="Unassembled WGS sequence"/>
</dbReference>
<sequence>MTTTHIAGPSLDAVLRERTRTRLRPRYEGANICTWIGFKHVNYLVEEAVLEHLRAGGLAPGGLYERYGLGVDLVDLDTRILHAFHVDDVVLAEVTAIDPVGGELVFSVVLHVDGDEPVRAATARVRVVLRQDSDNAPEVPPELRPVTTAAIRRAERVSTAAPGGNEFHWRWRIPYFYCHFTERLQMSGYLRLMEEAVDLFLEQRGISIRTLLDEQDWIPVVPRSRVTILDEVRMEQEVDLVFTVENVFKGLTYDARLDWYVQDQGERRHVAVGRITHGYALIENRRDWRLVEFDERMLGALSASPAGAGAARGRGRTAAGEPRE</sequence>
<dbReference type="InterPro" id="IPR029069">
    <property type="entry name" value="HotDog_dom_sf"/>
</dbReference>
<keyword evidence="3" id="KW-1185">Reference proteome</keyword>
<dbReference type="Gene3D" id="3.10.129.10">
    <property type="entry name" value="Hotdog Thioesterase"/>
    <property type="match status" value="2"/>
</dbReference>
<accession>A0ABS1XTH4</accession>
<dbReference type="SUPFAM" id="SSF54637">
    <property type="entry name" value="Thioesterase/thiol ester dehydrase-isomerase"/>
    <property type="match status" value="2"/>
</dbReference>
<dbReference type="RefSeq" id="WP_203174970.1">
    <property type="nucleotide sequence ID" value="NZ_JAEVHM010000045.1"/>
</dbReference>
<reference evidence="2 3" key="1">
    <citation type="submission" date="2021-01" db="EMBL/GenBank/DDBJ databases">
        <title>Draft genome sequence of Micromonospora sp. strain STR1_7.</title>
        <authorList>
            <person name="Karlyshev A."/>
            <person name="Jawad R."/>
        </authorList>
    </citation>
    <scope>NUCLEOTIDE SEQUENCE [LARGE SCALE GENOMIC DNA]</scope>
    <source>
        <strain evidence="2 3">STR1-7</strain>
    </source>
</reference>
<dbReference type="EMBL" id="JAEVHM010000045">
    <property type="protein sequence ID" value="MBM0232566.1"/>
    <property type="molecule type" value="Genomic_DNA"/>
</dbReference>
<feature type="region of interest" description="Disordered" evidence="1">
    <location>
        <begin position="305"/>
        <end position="324"/>
    </location>
</feature>
<organism evidence="2 3">
    <name type="scientific">Micromonospora parastrephiae</name>
    <dbReference type="NCBI Taxonomy" id="2806101"/>
    <lineage>
        <taxon>Bacteria</taxon>
        <taxon>Bacillati</taxon>
        <taxon>Actinomycetota</taxon>
        <taxon>Actinomycetes</taxon>
        <taxon>Micromonosporales</taxon>
        <taxon>Micromonosporaceae</taxon>
        <taxon>Micromonospora</taxon>
    </lineage>
</organism>
<comment type="caution">
    <text evidence="2">The sequence shown here is derived from an EMBL/GenBank/DDBJ whole genome shotgun (WGS) entry which is preliminary data.</text>
</comment>
<evidence type="ECO:0000256" key="1">
    <source>
        <dbReference type="SAM" id="MobiDB-lite"/>
    </source>
</evidence>
<name>A0ABS1XTH4_9ACTN</name>
<proteinExistence type="predicted"/>
<gene>
    <name evidence="2" type="ORF">JNW91_12260</name>
</gene>
<protein>
    <submittedName>
        <fullName evidence="2">Thioesterase</fullName>
    </submittedName>
</protein>
<evidence type="ECO:0000313" key="2">
    <source>
        <dbReference type="EMBL" id="MBM0232566.1"/>
    </source>
</evidence>
<evidence type="ECO:0000313" key="3">
    <source>
        <dbReference type="Proteomes" id="UP000601027"/>
    </source>
</evidence>